<name>A0ABR3GA79_9PEZI</name>
<sequence>MSLATTPPGNVLPGLQSVSQSAASLALPVAPPPVASVPALLGGPSAGLAPAQLPRKITLWEKAIQSLPEEDQKQFDFTGPDLLNTLDAVLKATEEVKDACYHKMWKFTWKGEEVVLRDVADKTIAWVNKFKGMGNMIAQCDPVHLAIPWAPIKFIIEIAGKDSEKLGSMLVGIEIVTNLIGRCAIYDELYPGSLHVTVELVSLYVKILTYLIAARNYYSSSTTVRTAQSLLDGAEHLIQLKDIDEQSQRVCREADIGKAQGTLSFDVRKLTLLIIIVADVSRHKVLKERMGEFRMPMIRMGTNLELLRDGLESKFTSFERTWLRLVLNID</sequence>
<accession>A0ABR3GA79</accession>
<proteinExistence type="predicted"/>
<keyword evidence="3" id="KW-1185">Reference proteome</keyword>
<dbReference type="Pfam" id="PF24809">
    <property type="entry name" value="DUF7708"/>
    <property type="match status" value="1"/>
</dbReference>
<evidence type="ECO:0000313" key="3">
    <source>
        <dbReference type="Proteomes" id="UP001447188"/>
    </source>
</evidence>
<feature type="domain" description="DUF7708" evidence="1">
    <location>
        <begin position="126"/>
        <end position="258"/>
    </location>
</feature>
<reference evidence="2 3" key="1">
    <citation type="submission" date="2024-02" db="EMBL/GenBank/DDBJ databases">
        <title>Discinaceae phylogenomics.</title>
        <authorList>
            <person name="Dirks A.C."/>
            <person name="James T.Y."/>
        </authorList>
    </citation>
    <scope>NUCLEOTIDE SEQUENCE [LARGE SCALE GENOMIC DNA]</scope>
    <source>
        <strain evidence="2 3">ACD0624</strain>
    </source>
</reference>
<protein>
    <recommendedName>
        <fullName evidence="1">DUF7708 domain-containing protein</fullName>
    </recommendedName>
</protein>
<dbReference type="InterPro" id="IPR056125">
    <property type="entry name" value="DUF7708"/>
</dbReference>
<evidence type="ECO:0000313" key="2">
    <source>
        <dbReference type="EMBL" id="KAL0632592.1"/>
    </source>
</evidence>
<dbReference type="EMBL" id="JBBBZM010000161">
    <property type="protein sequence ID" value="KAL0632592.1"/>
    <property type="molecule type" value="Genomic_DNA"/>
</dbReference>
<dbReference type="Proteomes" id="UP001447188">
    <property type="component" value="Unassembled WGS sequence"/>
</dbReference>
<organism evidence="2 3">
    <name type="scientific">Discina gigas</name>
    <dbReference type="NCBI Taxonomy" id="1032678"/>
    <lineage>
        <taxon>Eukaryota</taxon>
        <taxon>Fungi</taxon>
        <taxon>Dikarya</taxon>
        <taxon>Ascomycota</taxon>
        <taxon>Pezizomycotina</taxon>
        <taxon>Pezizomycetes</taxon>
        <taxon>Pezizales</taxon>
        <taxon>Discinaceae</taxon>
        <taxon>Discina</taxon>
    </lineage>
</organism>
<evidence type="ECO:0000259" key="1">
    <source>
        <dbReference type="Pfam" id="PF24809"/>
    </source>
</evidence>
<gene>
    <name evidence="2" type="ORF">Q9L58_008523</name>
</gene>
<comment type="caution">
    <text evidence="2">The sequence shown here is derived from an EMBL/GenBank/DDBJ whole genome shotgun (WGS) entry which is preliminary data.</text>
</comment>